<evidence type="ECO:0000313" key="2">
    <source>
        <dbReference type="Proteomes" id="UP001172083"/>
    </source>
</evidence>
<dbReference type="SUPFAM" id="SSF55331">
    <property type="entry name" value="Tautomerase/MIF"/>
    <property type="match status" value="1"/>
</dbReference>
<protein>
    <submittedName>
        <fullName evidence="1">Uncharacterized protein</fullName>
    </submittedName>
</protein>
<reference evidence="1" key="1">
    <citation type="submission" date="2023-06" db="EMBL/GenBank/DDBJ databases">
        <title>Genomic of Agaribacillus aureum.</title>
        <authorList>
            <person name="Wang G."/>
        </authorList>
    </citation>
    <scope>NUCLEOTIDE SEQUENCE</scope>
    <source>
        <strain evidence="1">BMA12</strain>
    </source>
</reference>
<accession>A0ABT8L6Y4</accession>
<gene>
    <name evidence="1" type="ORF">QQ020_12195</name>
</gene>
<dbReference type="RefSeq" id="WP_346758133.1">
    <property type="nucleotide sequence ID" value="NZ_JAUJEB010000001.1"/>
</dbReference>
<dbReference type="EMBL" id="JAUJEB010000001">
    <property type="protein sequence ID" value="MDN5212816.1"/>
    <property type="molecule type" value="Genomic_DNA"/>
</dbReference>
<comment type="caution">
    <text evidence="1">The sequence shown here is derived from an EMBL/GenBank/DDBJ whole genome shotgun (WGS) entry which is preliminary data.</text>
</comment>
<proteinExistence type="predicted"/>
<sequence>MPVYFILSKAKHAKEEKEKLVKALTDTHCAITGAPSNFVTILFLSGYYLKQGKKAMLLGNIRTGGNRTQEIIDRLEHGLIMAVANTLHKPATKIGLQFLGVHSSSVWQGGEILPPPGEERTAPLFMDQLNNVKVYNK</sequence>
<dbReference type="Gene3D" id="3.30.429.10">
    <property type="entry name" value="Macrophage Migration Inhibitory Factor"/>
    <property type="match status" value="1"/>
</dbReference>
<dbReference type="InterPro" id="IPR014347">
    <property type="entry name" value="Tautomerase/MIF_sf"/>
</dbReference>
<dbReference type="Proteomes" id="UP001172083">
    <property type="component" value="Unassembled WGS sequence"/>
</dbReference>
<organism evidence="1 2">
    <name type="scientific">Agaribacillus aureus</name>
    <dbReference type="NCBI Taxonomy" id="3051825"/>
    <lineage>
        <taxon>Bacteria</taxon>
        <taxon>Pseudomonadati</taxon>
        <taxon>Bacteroidota</taxon>
        <taxon>Cytophagia</taxon>
        <taxon>Cytophagales</taxon>
        <taxon>Splendidivirgaceae</taxon>
        <taxon>Agaribacillus</taxon>
    </lineage>
</organism>
<name>A0ABT8L6Y4_9BACT</name>
<keyword evidence="2" id="KW-1185">Reference proteome</keyword>
<evidence type="ECO:0000313" key="1">
    <source>
        <dbReference type="EMBL" id="MDN5212816.1"/>
    </source>
</evidence>